<gene>
    <name evidence="3" type="ORF">C0Q70_07855</name>
</gene>
<accession>A0A2T7PG89</accession>
<dbReference type="Pfam" id="PF07779">
    <property type="entry name" value="Cas1_AcylT"/>
    <property type="match status" value="1"/>
</dbReference>
<sequence length="267" mass="30183">MSNASGESYDDHTRPHRHITPGQLTFFLGWAFSLFCWLLSLAARRRAVQADEGEDQEGRTIIDIADSNCNHNADDELKDKRPNEEISDDGAVKTVQKMASSAGVPAIPSVDQILKSCVVFGAIMFYFFLCDYIKIFPIQERQYSRDVLLFLLFLLFLTASVFTLSSSSDKILNRYYHYISGGGLSHSQRSDRRVERLDAGDVCVVPLLRCQGVVQLDQGLHCLLCLDDGLWKLLILLGQRRLFFVAHSEDVVSYEFPGHFRGHSDIK</sequence>
<dbReference type="EMBL" id="PZQS01000004">
    <property type="protein sequence ID" value="PVD32421.1"/>
    <property type="molecule type" value="Genomic_DNA"/>
</dbReference>
<organism evidence="3 4">
    <name type="scientific">Pomacea canaliculata</name>
    <name type="common">Golden apple snail</name>
    <dbReference type="NCBI Taxonomy" id="400727"/>
    <lineage>
        <taxon>Eukaryota</taxon>
        <taxon>Metazoa</taxon>
        <taxon>Spiralia</taxon>
        <taxon>Lophotrochozoa</taxon>
        <taxon>Mollusca</taxon>
        <taxon>Gastropoda</taxon>
        <taxon>Caenogastropoda</taxon>
        <taxon>Architaenioglossa</taxon>
        <taxon>Ampullarioidea</taxon>
        <taxon>Ampullariidae</taxon>
        <taxon>Pomacea</taxon>
    </lineage>
</organism>
<dbReference type="AlphaFoldDB" id="A0A2T7PG89"/>
<proteinExistence type="predicted"/>
<keyword evidence="4" id="KW-1185">Reference proteome</keyword>
<name>A0A2T7PG89_POMCA</name>
<keyword evidence="1" id="KW-0472">Membrane</keyword>
<evidence type="ECO:0000259" key="2">
    <source>
        <dbReference type="Pfam" id="PF07779"/>
    </source>
</evidence>
<feature type="domain" description="Cas1p 10 TM acyl transferase" evidence="2">
    <location>
        <begin position="98"/>
        <end position="174"/>
    </location>
</feature>
<feature type="transmembrane region" description="Helical" evidence="1">
    <location>
        <begin position="147"/>
        <end position="165"/>
    </location>
</feature>
<dbReference type="Proteomes" id="UP000245119">
    <property type="component" value="Linkage Group LG4"/>
</dbReference>
<dbReference type="OrthoDB" id="1932925at2759"/>
<protein>
    <recommendedName>
        <fullName evidence="2">Cas1p 10 TM acyl transferase domain-containing protein</fullName>
    </recommendedName>
</protein>
<keyword evidence="1" id="KW-0812">Transmembrane</keyword>
<feature type="transmembrane region" description="Helical" evidence="1">
    <location>
        <begin position="117"/>
        <end position="135"/>
    </location>
</feature>
<comment type="caution">
    <text evidence="3">The sequence shown here is derived from an EMBL/GenBank/DDBJ whole genome shotgun (WGS) entry which is preliminary data.</text>
</comment>
<keyword evidence="1" id="KW-1133">Transmembrane helix</keyword>
<evidence type="ECO:0000313" key="4">
    <source>
        <dbReference type="Proteomes" id="UP000245119"/>
    </source>
</evidence>
<evidence type="ECO:0000313" key="3">
    <source>
        <dbReference type="EMBL" id="PVD32421.1"/>
    </source>
</evidence>
<reference evidence="3 4" key="1">
    <citation type="submission" date="2018-04" db="EMBL/GenBank/DDBJ databases">
        <title>The genome of golden apple snail Pomacea canaliculata provides insight into stress tolerance and invasive adaptation.</title>
        <authorList>
            <person name="Liu C."/>
            <person name="Liu B."/>
            <person name="Ren Y."/>
            <person name="Zhang Y."/>
            <person name="Wang H."/>
            <person name="Li S."/>
            <person name="Jiang F."/>
            <person name="Yin L."/>
            <person name="Zhang G."/>
            <person name="Qian W."/>
            <person name="Fan W."/>
        </authorList>
    </citation>
    <scope>NUCLEOTIDE SEQUENCE [LARGE SCALE GENOMIC DNA]</scope>
    <source>
        <strain evidence="3">SZHN2017</strain>
        <tissue evidence="3">Muscle</tissue>
    </source>
</reference>
<feature type="transmembrane region" description="Helical" evidence="1">
    <location>
        <begin position="24"/>
        <end position="43"/>
    </location>
</feature>
<evidence type="ECO:0000256" key="1">
    <source>
        <dbReference type="SAM" id="Phobius"/>
    </source>
</evidence>
<dbReference type="InterPro" id="IPR012419">
    <property type="entry name" value="Cas1_AcylTrans_dom"/>
</dbReference>